<protein>
    <submittedName>
        <fullName evidence="1">Uncharacterized protein</fullName>
    </submittedName>
</protein>
<comment type="caution">
    <text evidence="1">The sequence shown here is derived from an EMBL/GenBank/DDBJ whole genome shotgun (WGS) entry which is preliminary data.</text>
</comment>
<proteinExistence type="predicted"/>
<reference evidence="1 2" key="1">
    <citation type="journal article" date="2024" name="IMA Fungus">
        <title>Apiospora arundinis, a panoply of carbohydrate-active enzymes and secondary metabolites.</title>
        <authorList>
            <person name="Sorensen T."/>
            <person name="Petersen C."/>
            <person name="Muurmann A.T."/>
            <person name="Christiansen J.V."/>
            <person name="Brundto M.L."/>
            <person name="Overgaard C.K."/>
            <person name="Boysen A.T."/>
            <person name="Wollenberg R.D."/>
            <person name="Larsen T.O."/>
            <person name="Sorensen J.L."/>
            <person name="Nielsen K.L."/>
            <person name="Sondergaard T.E."/>
        </authorList>
    </citation>
    <scope>NUCLEOTIDE SEQUENCE [LARGE SCALE GENOMIC DNA]</scope>
    <source>
        <strain evidence="1 2">AAU 773</strain>
    </source>
</reference>
<name>A0ABR2JB67_9PEZI</name>
<sequence>METFFTLATLREQLKTILGFSDIESLNTWLDSDGVKPYKDEFVADYLSHNRAAGDADYAKVTNLMGVNAIMNFVVYNATSTPDKTGWSPEKHWVRFIWQMGWYAKTHQESSAWKAPRDEDMEIWFWHGYEVVKFLKAEYNNDRDMEEGN</sequence>
<evidence type="ECO:0000313" key="1">
    <source>
        <dbReference type="EMBL" id="KAK8875060.1"/>
    </source>
</evidence>
<keyword evidence="2" id="KW-1185">Reference proteome</keyword>
<organism evidence="1 2">
    <name type="scientific">Apiospora arundinis</name>
    <dbReference type="NCBI Taxonomy" id="335852"/>
    <lineage>
        <taxon>Eukaryota</taxon>
        <taxon>Fungi</taxon>
        <taxon>Dikarya</taxon>
        <taxon>Ascomycota</taxon>
        <taxon>Pezizomycotina</taxon>
        <taxon>Sordariomycetes</taxon>
        <taxon>Xylariomycetidae</taxon>
        <taxon>Amphisphaeriales</taxon>
        <taxon>Apiosporaceae</taxon>
        <taxon>Apiospora</taxon>
    </lineage>
</organism>
<gene>
    <name evidence="1" type="ORF">PGQ11_005574</name>
</gene>
<evidence type="ECO:0000313" key="2">
    <source>
        <dbReference type="Proteomes" id="UP001390339"/>
    </source>
</evidence>
<dbReference type="EMBL" id="JAPCWZ010000003">
    <property type="protein sequence ID" value="KAK8875060.1"/>
    <property type="molecule type" value="Genomic_DNA"/>
</dbReference>
<accession>A0ABR2JB67</accession>
<dbReference type="Proteomes" id="UP001390339">
    <property type="component" value="Unassembled WGS sequence"/>
</dbReference>